<dbReference type="SUPFAM" id="SSF52540">
    <property type="entry name" value="P-loop containing nucleoside triphosphate hydrolases"/>
    <property type="match status" value="1"/>
</dbReference>
<dbReference type="PANTHER" id="PTHR40396:SF1">
    <property type="entry name" value="ATPASE AAA-TYPE CORE DOMAIN-CONTAINING PROTEIN"/>
    <property type="match status" value="1"/>
</dbReference>
<evidence type="ECO:0000313" key="3">
    <source>
        <dbReference type="Proteomes" id="UP000433788"/>
    </source>
</evidence>
<dbReference type="GO" id="GO:0016887">
    <property type="term" value="F:ATP hydrolysis activity"/>
    <property type="evidence" value="ECO:0007669"/>
    <property type="project" value="InterPro"/>
</dbReference>
<organism evidence="2 3">
    <name type="scientific">Spiribacter salilacus</name>
    <dbReference type="NCBI Taxonomy" id="2664894"/>
    <lineage>
        <taxon>Bacteria</taxon>
        <taxon>Pseudomonadati</taxon>
        <taxon>Pseudomonadota</taxon>
        <taxon>Gammaproteobacteria</taxon>
        <taxon>Chromatiales</taxon>
        <taxon>Ectothiorhodospiraceae</taxon>
        <taxon>Spiribacter</taxon>
    </lineage>
</organism>
<dbReference type="Gene3D" id="3.40.50.300">
    <property type="entry name" value="P-loop containing nucleotide triphosphate hydrolases"/>
    <property type="match status" value="1"/>
</dbReference>
<comment type="caution">
    <text evidence="2">The sequence shown here is derived from an EMBL/GenBank/DDBJ whole genome shotgun (WGS) entry which is preliminary data.</text>
</comment>
<dbReference type="PANTHER" id="PTHR40396">
    <property type="entry name" value="ATPASE-LIKE PROTEIN"/>
    <property type="match status" value="1"/>
</dbReference>
<gene>
    <name evidence="2" type="ORF">GH984_10155</name>
</gene>
<dbReference type="InterPro" id="IPR027417">
    <property type="entry name" value="P-loop_NTPase"/>
</dbReference>
<proteinExistence type="predicted"/>
<dbReference type="AlphaFoldDB" id="A0A6N7QSU4"/>
<dbReference type="Pfam" id="PF13304">
    <property type="entry name" value="AAA_21"/>
    <property type="match status" value="1"/>
</dbReference>
<sequence length="396" mass="44369">MIKSYRFKNFCSFREEAMVSFEVGKQPSDSGYDLAFADQSRGNKVVAVLGANGAGKTQLLKPMAFLSWFISRSFLNAEPQQPIPVRPHKLDEESPIEFEVDFELDGKAYRYQLDVTPEHVLHEALFVKTSRLYSYLFVRERGGNSYAVKQKGFGMNAAHARGIRGNASLLAAGHVYDVAAASKVVAYFERYSSNLRVTGRAHYDHQQLLSSAHFFSENQALHERARRTICELDLGLSDVKLREMPVHDETGEQTDSIQVPFGEHRLEGGQGFSLPFFEESSGTQSAYVLLRYILPVLEGGGVAVIDEFDSDLHPHMLEVILDLFRLEHTNPHNAQLLFSCHTTEALNLLAKHQVYLVEKQDLVSEAWRLDGVVGLRSDDNLFAKYQAGALGAVPNI</sequence>
<dbReference type="Proteomes" id="UP000433788">
    <property type="component" value="Unassembled WGS sequence"/>
</dbReference>
<dbReference type="InterPro" id="IPR003959">
    <property type="entry name" value="ATPase_AAA_core"/>
</dbReference>
<name>A0A6N7QSU4_9GAMM</name>
<keyword evidence="3" id="KW-1185">Reference proteome</keyword>
<dbReference type="GO" id="GO:0005524">
    <property type="term" value="F:ATP binding"/>
    <property type="evidence" value="ECO:0007669"/>
    <property type="project" value="InterPro"/>
</dbReference>
<protein>
    <submittedName>
        <fullName evidence="2">AAA family ATPase</fullName>
    </submittedName>
</protein>
<evidence type="ECO:0000313" key="2">
    <source>
        <dbReference type="EMBL" id="MRH79062.1"/>
    </source>
</evidence>
<evidence type="ECO:0000259" key="1">
    <source>
        <dbReference type="Pfam" id="PF13304"/>
    </source>
</evidence>
<dbReference type="EMBL" id="WJPP01000005">
    <property type="protein sequence ID" value="MRH79062.1"/>
    <property type="molecule type" value="Genomic_DNA"/>
</dbReference>
<feature type="domain" description="ATPase AAA-type core" evidence="1">
    <location>
        <begin position="46"/>
        <end position="342"/>
    </location>
</feature>
<dbReference type="RefSeq" id="WP_153720106.1">
    <property type="nucleotide sequence ID" value="NZ_WJPP01000005.1"/>
</dbReference>
<accession>A0A6N7QSU4</accession>
<reference evidence="2 3" key="1">
    <citation type="submission" date="2019-11" db="EMBL/GenBank/DDBJ databases">
        <authorList>
            <person name="Zhang X.Y."/>
        </authorList>
    </citation>
    <scope>NUCLEOTIDE SEQUENCE [LARGE SCALE GENOMIC DNA]</scope>
    <source>
        <strain evidence="2 3">C176</strain>
    </source>
</reference>